<dbReference type="AlphaFoldDB" id="A0A2D1U0W3"/>
<protein>
    <submittedName>
        <fullName evidence="1">Uncharacterized protein</fullName>
    </submittedName>
</protein>
<sequence>MAYDMILKSNGNYVAIEIKDNTNRISNDYWDGNWLKSLINIHCCGFKANFSTDLRSTDFKSFHEDLIKLCNDQVKLIEFKTLEEGLYIKGQMEATGNILWDVTAKDMFGNSLTVSLSTDNFSLNLLINEVKDILTQYPVLGDSKI</sequence>
<proteinExistence type="predicted"/>
<dbReference type="Proteomes" id="UP000223749">
    <property type="component" value="Chromosome"/>
</dbReference>
<organism evidence="1 2">
    <name type="scientific">Pedobacter ginsengisoli</name>
    <dbReference type="NCBI Taxonomy" id="363852"/>
    <lineage>
        <taxon>Bacteria</taxon>
        <taxon>Pseudomonadati</taxon>
        <taxon>Bacteroidota</taxon>
        <taxon>Sphingobacteriia</taxon>
        <taxon>Sphingobacteriales</taxon>
        <taxon>Sphingobacteriaceae</taxon>
        <taxon>Pedobacter</taxon>
    </lineage>
</organism>
<accession>A0A2D1U0W3</accession>
<name>A0A2D1U0W3_9SPHI</name>
<reference evidence="1 2" key="1">
    <citation type="submission" date="2017-10" db="EMBL/GenBank/DDBJ databases">
        <title>Whole genome of Pedobacter ginsengisoli T01R-27 isolated from tomato rhizosphere.</title>
        <authorList>
            <person name="Weon H.-Y."/>
            <person name="Lee S.A."/>
            <person name="Sang M.K."/>
            <person name="Song J."/>
        </authorList>
    </citation>
    <scope>NUCLEOTIDE SEQUENCE [LARGE SCALE GENOMIC DNA]</scope>
    <source>
        <strain evidence="1 2">T01R-27</strain>
    </source>
</reference>
<evidence type="ECO:0000313" key="1">
    <source>
        <dbReference type="EMBL" id="ATP55247.1"/>
    </source>
</evidence>
<evidence type="ECO:0000313" key="2">
    <source>
        <dbReference type="Proteomes" id="UP000223749"/>
    </source>
</evidence>
<dbReference type="Pfam" id="PF24716">
    <property type="entry name" value="WapI"/>
    <property type="match status" value="1"/>
</dbReference>
<dbReference type="InterPro" id="IPR056510">
    <property type="entry name" value="WapI"/>
</dbReference>
<keyword evidence="2" id="KW-1185">Reference proteome</keyword>
<dbReference type="KEGG" id="pgs:CPT03_01600"/>
<dbReference type="EMBL" id="CP024091">
    <property type="protein sequence ID" value="ATP55247.1"/>
    <property type="molecule type" value="Genomic_DNA"/>
</dbReference>
<gene>
    <name evidence="1" type="ORF">CPT03_01600</name>
</gene>